<comment type="similarity">
    <text evidence="2">Belongs to the MscS (TC 1.A.23) family.</text>
</comment>
<dbReference type="InterPro" id="IPR006685">
    <property type="entry name" value="MscS_channel_2nd"/>
</dbReference>
<feature type="transmembrane region" description="Helical" evidence="8">
    <location>
        <begin position="340"/>
        <end position="360"/>
    </location>
</feature>
<comment type="caution">
    <text evidence="11">The sequence shown here is derived from an EMBL/GenBank/DDBJ whole genome shotgun (WGS) entry which is preliminary data.</text>
</comment>
<evidence type="ECO:0000256" key="5">
    <source>
        <dbReference type="ARBA" id="ARBA00022989"/>
    </source>
</evidence>
<feature type="transmembrane region" description="Helical" evidence="8">
    <location>
        <begin position="381"/>
        <end position="404"/>
    </location>
</feature>
<keyword evidence="5 8" id="KW-1133">Transmembrane helix</keyword>
<dbReference type="InterPro" id="IPR011066">
    <property type="entry name" value="MscS_channel_C_sf"/>
</dbReference>
<dbReference type="SUPFAM" id="SSF50182">
    <property type="entry name" value="Sm-like ribonucleoproteins"/>
    <property type="match status" value="1"/>
</dbReference>
<evidence type="ECO:0000313" key="11">
    <source>
        <dbReference type="EMBL" id="MDR6212538.1"/>
    </source>
</evidence>
<dbReference type="PANTHER" id="PTHR30347:SF9">
    <property type="entry name" value="MINICONDUCTANCE MECHANOSENSITIVE CHANNEL MSCM"/>
    <property type="match status" value="1"/>
</dbReference>
<keyword evidence="4 8" id="KW-0812">Transmembrane</keyword>
<proteinExistence type="inferred from homology"/>
<evidence type="ECO:0000256" key="7">
    <source>
        <dbReference type="SAM" id="MobiDB-lite"/>
    </source>
</evidence>
<evidence type="ECO:0000256" key="3">
    <source>
        <dbReference type="ARBA" id="ARBA00022475"/>
    </source>
</evidence>
<evidence type="ECO:0000256" key="4">
    <source>
        <dbReference type="ARBA" id="ARBA00022692"/>
    </source>
</evidence>
<dbReference type="InterPro" id="IPR010920">
    <property type="entry name" value="LSM_dom_sf"/>
</dbReference>
<dbReference type="Gene3D" id="1.10.287.1260">
    <property type="match status" value="1"/>
</dbReference>
<dbReference type="SUPFAM" id="SSF82861">
    <property type="entry name" value="Mechanosensitive channel protein MscS (YggB), transmembrane region"/>
    <property type="match status" value="1"/>
</dbReference>
<organism evidence="11 12">
    <name type="scientific">Paracidovorax wautersii</name>
    <dbReference type="NCBI Taxonomy" id="1177982"/>
    <lineage>
        <taxon>Bacteria</taxon>
        <taxon>Pseudomonadati</taxon>
        <taxon>Pseudomonadota</taxon>
        <taxon>Betaproteobacteria</taxon>
        <taxon>Burkholderiales</taxon>
        <taxon>Comamonadaceae</taxon>
        <taxon>Paracidovorax</taxon>
    </lineage>
</organism>
<dbReference type="Gene3D" id="3.30.70.100">
    <property type="match status" value="1"/>
</dbReference>
<name>A0ABU1I5P5_9BURK</name>
<keyword evidence="6 8" id="KW-0472">Membrane</keyword>
<dbReference type="Gene3D" id="2.30.30.60">
    <property type="match status" value="1"/>
</dbReference>
<protein>
    <submittedName>
        <fullName evidence="11">Potassium efflux system protein</fullName>
    </submittedName>
</protein>
<feature type="domain" description="DUF3772" evidence="10">
    <location>
        <begin position="181"/>
        <end position="242"/>
    </location>
</feature>
<dbReference type="EMBL" id="JAVIZX010000001">
    <property type="protein sequence ID" value="MDR6212538.1"/>
    <property type="molecule type" value="Genomic_DNA"/>
</dbReference>
<feature type="transmembrane region" description="Helical" evidence="8">
    <location>
        <begin position="639"/>
        <end position="662"/>
    </location>
</feature>
<feature type="transmembrane region" description="Helical" evidence="8">
    <location>
        <begin position="260"/>
        <end position="278"/>
    </location>
</feature>
<dbReference type="InterPro" id="IPR052702">
    <property type="entry name" value="MscS-like_channel"/>
</dbReference>
<reference evidence="11 12" key="1">
    <citation type="submission" date="2023-08" db="EMBL/GenBank/DDBJ databases">
        <title>Functional and genomic diversity of the sorghum phyllosphere microbiome.</title>
        <authorList>
            <person name="Shade A."/>
        </authorList>
    </citation>
    <scope>NUCLEOTIDE SEQUENCE [LARGE SCALE GENOMIC DNA]</scope>
    <source>
        <strain evidence="11 12">SORGH_AS_0335</strain>
    </source>
</reference>
<feature type="transmembrane region" description="Helical" evidence="8">
    <location>
        <begin position="596"/>
        <end position="618"/>
    </location>
</feature>
<feature type="transmembrane region" description="Helical" evidence="8">
    <location>
        <begin position="549"/>
        <end position="571"/>
    </location>
</feature>
<evidence type="ECO:0000256" key="1">
    <source>
        <dbReference type="ARBA" id="ARBA00004651"/>
    </source>
</evidence>
<evidence type="ECO:0000256" key="8">
    <source>
        <dbReference type="SAM" id="Phobius"/>
    </source>
</evidence>
<feature type="transmembrane region" description="Helical" evidence="8">
    <location>
        <begin position="494"/>
        <end position="512"/>
    </location>
</feature>
<dbReference type="InterPro" id="IPR023408">
    <property type="entry name" value="MscS_beta-dom_sf"/>
</dbReference>
<accession>A0ABU1I5P5</accession>
<evidence type="ECO:0000313" key="12">
    <source>
        <dbReference type="Proteomes" id="UP001267710"/>
    </source>
</evidence>
<keyword evidence="12" id="KW-1185">Reference proteome</keyword>
<dbReference type="InterPro" id="IPR022249">
    <property type="entry name" value="DUF3772"/>
</dbReference>
<evidence type="ECO:0000256" key="6">
    <source>
        <dbReference type="ARBA" id="ARBA00023136"/>
    </source>
</evidence>
<keyword evidence="3" id="KW-1003">Cell membrane</keyword>
<feature type="domain" description="Mechanosensitive ion channel MscS" evidence="9">
    <location>
        <begin position="685"/>
        <end position="750"/>
    </location>
</feature>
<dbReference type="InterPro" id="IPR011014">
    <property type="entry name" value="MscS_channel_TM-2"/>
</dbReference>
<feature type="transmembrane region" description="Helical" evidence="8">
    <location>
        <begin position="463"/>
        <end position="488"/>
    </location>
</feature>
<evidence type="ECO:0000259" key="10">
    <source>
        <dbReference type="Pfam" id="PF12607"/>
    </source>
</evidence>
<dbReference type="Pfam" id="PF12607">
    <property type="entry name" value="DUF3772"/>
    <property type="match status" value="1"/>
</dbReference>
<sequence length="887" mass="92907">MARMKKTPRSRRAWHLPHGAFRLHPAFSPVSLPARLLPADARGWMLSLLLWTALACGLAVGTATPAAAQDRAAVPPAAAASKPVDAEPQLPSVDDLRKQLDALPQKLSEEDDGRKRLNEVYAIGSAAEQIAARRTEELADLDSRLAGLGPAPEKGAAPDAPDVAEQRKALTKQRGVVDAELKLARLIAVDAEQRGADLIRQRREQFQAALTARIDSPLGSTFWRNLRNAVPGDLARLQALGSELRQAVDRAMVPEHRTGFIASLVGALLLSVAGTWLAERLLVRLAPARLPAGRLRRSLLASVSVVAYVLLIGLAAQLAWSGLELGGEFSEMLQALSKASVGLAVFAAFVIGLGHALLARKRSSWRLPAIPDDLATRLSPYPWWLAIVAAVGGLITEINTIIGSSLAAEVTAHAFVALLVSALATCTLRHLRTAVPAAAAAAAAAAQDGEAAAPAAPPPARPVWVGLLIACAGVATTATVLLVAFGYVALAGTLARQMVWSAVVFATTYLLIQLADDLCEALLSSKGGFGERLHKGLGLDAKLLDQASVLVSGVVRVALFFYMVIALMAPFGTGPDEVFRRGTTVDHSLKVGDITLAPQALLTALAVIIAGLLMIRVVKRWLSERYFPNTSLEPGMRSSITTLLGYVGGIVVVAIALAGLGISVERIAWVASALSVGIGFGLQAIVQNFISGLILLAERPVKVGDWVVLGTTEGDVRRVNVRATEIQLGDRSTVIVPNSEFITKTVRNMTLTGAPGRVLLRLPAPLDTDAKRMRALILEAFQAHESILDNPEPSVTLEDIVSGTLTFLAIGYVSNPRNAGGVKSDLLFTILESLRGAGLALSPPASTSVAPHAPAPAAADAAPALPTVAVPQPQGPAGAAGAAPTAT</sequence>
<comment type="subcellular location">
    <subcellularLocation>
        <location evidence="1">Cell membrane</location>
        <topology evidence="1">Multi-pass membrane protein</topology>
    </subcellularLocation>
</comment>
<dbReference type="Pfam" id="PF00924">
    <property type="entry name" value="MS_channel_2nd"/>
    <property type="match status" value="1"/>
</dbReference>
<dbReference type="PANTHER" id="PTHR30347">
    <property type="entry name" value="POTASSIUM CHANNEL RELATED"/>
    <property type="match status" value="1"/>
</dbReference>
<feature type="transmembrane region" description="Helical" evidence="8">
    <location>
        <begin position="299"/>
        <end position="320"/>
    </location>
</feature>
<evidence type="ECO:0000256" key="2">
    <source>
        <dbReference type="ARBA" id="ARBA00008017"/>
    </source>
</evidence>
<dbReference type="SUPFAM" id="SSF82689">
    <property type="entry name" value="Mechanosensitive channel protein MscS (YggB), C-terminal domain"/>
    <property type="match status" value="1"/>
</dbReference>
<gene>
    <name evidence="11" type="ORF">QE399_000227</name>
</gene>
<dbReference type="Proteomes" id="UP001267710">
    <property type="component" value="Unassembled WGS sequence"/>
</dbReference>
<feature type="region of interest" description="Disordered" evidence="7">
    <location>
        <begin position="842"/>
        <end position="887"/>
    </location>
</feature>
<feature type="transmembrane region" description="Helical" evidence="8">
    <location>
        <begin position="668"/>
        <end position="696"/>
    </location>
</feature>
<evidence type="ECO:0000259" key="9">
    <source>
        <dbReference type="Pfam" id="PF00924"/>
    </source>
</evidence>